<evidence type="ECO:0000256" key="5">
    <source>
        <dbReference type="ARBA" id="ARBA00023211"/>
    </source>
</evidence>
<dbReference type="Proteomes" id="UP000078387">
    <property type="component" value="Unassembled WGS sequence"/>
</dbReference>
<reference evidence="10 11" key="1">
    <citation type="submission" date="2016-05" db="EMBL/GenBank/DDBJ databases">
        <title>First whole genome sequencing of Entamoeba histolytica HM1:IMSS-clone-6.</title>
        <authorList>
            <person name="Mukherjee Avik.K."/>
            <person name="Izumyama S."/>
            <person name="Nakada-Tsukui K."/>
            <person name="Nozaki T."/>
        </authorList>
    </citation>
    <scope>NUCLEOTIDE SEQUENCE [LARGE SCALE GENOMIC DNA]</scope>
    <source>
        <strain evidence="10 11">HM1:IMSS clone 6</strain>
    </source>
</reference>
<dbReference type="VEuPathDB" id="AmoebaDB:EHI5A_209450"/>
<dbReference type="SUPFAM" id="SSF56300">
    <property type="entry name" value="Metallo-dependent phosphatases"/>
    <property type="match status" value="1"/>
</dbReference>
<comment type="catalytic activity">
    <reaction evidence="6">
        <text>O-phospho-L-seryl-[protein] + H2O = L-seryl-[protein] + phosphate</text>
        <dbReference type="Rhea" id="RHEA:20629"/>
        <dbReference type="Rhea" id="RHEA-COMP:9863"/>
        <dbReference type="Rhea" id="RHEA-COMP:11604"/>
        <dbReference type="ChEBI" id="CHEBI:15377"/>
        <dbReference type="ChEBI" id="CHEBI:29999"/>
        <dbReference type="ChEBI" id="CHEBI:43474"/>
        <dbReference type="ChEBI" id="CHEBI:83421"/>
        <dbReference type="EC" id="3.1.3.16"/>
    </reaction>
</comment>
<evidence type="ECO:0000256" key="1">
    <source>
        <dbReference type="ARBA" id="ARBA00001936"/>
    </source>
</evidence>
<evidence type="ECO:0000256" key="8">
    <source>
        <dbReference type="RuleBase" id="RU004273"/>
    </source>
</evidence>
<dbReference type="InterPro" id="IPR029052">
    <property type="entry name" value="Metallo-depent_PP-like"/>
</dbReference>
<dbReference type="GO" id="GO:0004722">
    <property type="term" value="F:protein serine/threonine phosphatase activity"/>
    <property type="evidence" value="ECO:0007669"/>
    <property type="project" value="UniProtKB-EC"/>
</dbReference>
<dbReference type="GO" id="GO:0005737">
    <property type="term" value="C:cytoplasm"/>
    <property type="evidence" value="ECO:0007669"/>
    <property type="project" value="TreeGrafter"/>
</dbReference>
<gene>
    <name evidence="10" type="ORF">CL6EHI_048970</name>
</gene>
<dbReference type="PROSITE" id="PS00125">
    <property type="entry name" value="SER_THR_PHOSPHATASE"/>
    <property type="match status" value="1"/>
</dbReference>
<dbReference type="VEuPathDB" id="AmoebaDB:EHI8A_198800"/>
<dbReference type="FunFam" id="3.60.21.10:FF:000107">
    <property type="entry name" value="Serine/threonine-protein phosphatase"/>
    <property type="match status" value="1"/>
</dbReference>
<keyword evidence="3 8" id="KW-0378">Hydrolase</keyword>
<dbReference type="Pfam" id="PF00149">
    <property type="entry name" value="Metallophos"/>
    <property type="match status" value="1"/>
</dbReference>
<comment type="cofactor">
    <cofactor evidence="1">
        <name>Mn(2+)</name>
        <dbReference type="ChEBI" id="CHEBI:29035"/>
    </cofactor>
</comment>
<dbReference type="GO" id="GO:0046872">
    <property type="term" value="F:metal ion binding"/>
    <property type="evidence" value="ECO:0007669"/>
    <property type="project" value="UniProtKB-KW"/>
</dbReference>
<dbReference type="GO" id="GO:0005634">
    <property type="term" value="C:nucleus"/>
    <property type="evidence" value="ECO:0007669"/>
    <property type="project" value="TreeGrafter"/>
</dbReference>
<comment type="caution">
    <text evidence="10">The sequence shown here is derived from an EMBL/GenBank/DDBJ whole genome shotgun (WGS) entry which is preliminary data.</text>
</comment>
<evidence type="ECO:0000256" key="6">
    <source>
        <dbReference type="ARBA" id="ARBA00047761"/>
    </source>
</evidence>
<dbReference type="PANTHER" id="PTHR11668:SF300">
    <property type="entry name" value="SERINE_THREONINE-PROTEIN PHOSPHATASE"/>
    <property type="match status" value="1"/>
</dbReference>
<dbReference type="OMA" id="HESESIC"/>
<feature type="domain" description="Serine/threonine specific protein phosphatases" evidence="9">
    <location>
        <begin position="126"/>
        <end position="131"/>
    </location>
</feature>
<dbReference type="PRINTS" id="PR00114">
    <property type="entry name" value="STPHPHTASE"/>
</dbReference>
<evidence type="ECO:0000259" key="9">
    <source>
        <dbReference type="PROSITE" id="PS00125"/>
    </source>
</evidence>
<comment type="similarity">
    <text evidence="8">Belongs to the PPP phosphatase family.</text>
</comment>
<dbReference type="PANTHER" id="PTHR11668">
    <property type="entry name" value="SERINE/THREONINE PROTEIN PHOSPHATASE"/>
    <property type="match status" value="1"/>
</dbReference>
<proteinExistence type="inferred from homology"/>
<dbReference type="VEuPathDB" id="AmoebaDB:EHI7A_143540"/>
<keyword evidence="5" id="KW-0464">Manganese</keyword>
<keyword evidence="4" id="KW-0904">Protein phosphatase</keyword>
<sequence length="309" mass="35503">MEFIDTENLTFGEYQQLFNKLIQYRTKSKGYSIELPSKIIIQLCNEVLNEISKEPIIIQLKAPITIVGDIHGQYYDLLRIFESNGYPNETSYLFLGDYVDRGKNSIEVITLLLLYKLKYPQSIFLLRGNHEDEKICRMYGFFNECSRFKDDQNEIFQSFIQVFDQLAIAAVINNKIFCVHGGLSPDLITIQTIETIKKPIKIPLQGILCDLLWSDPHDLPVDGWMKNQRGMSYTFGQNVVESFLKKNGFEVMVRAHQTMNGGYSLSFNKHLVTLFSCPNYMGTTENSGAILYFNSSLQGTFKVFKPIAK</sequence>
<dbReference type="VEuPathDB" id="AmoebaDB:KM1_269060"/>
<comment type="catalytic activity">
    <reaction evidence="7 8">
        <text>O-phospho-L-threonyl-[protein] + H2O = L-threonyl-[protein] + phosphate</text>
        <dbReference type="Rhea" id="RHEA:47004"/>
        <dbReference type="Rhea" id="RHEA-COMP:11060"/>
        <dbReference type="Rhea" id="RHEA-COMP:11605"/>
        <dbReference type="ChEBI" id="CHEBI:15377"/>
        <dbReference type="ChEBI" id="CHEBI:30013"/>
        <dbReference type="ChEBI" id="CHEBI:43474"/>
        <dbReference type="ChEBI" id="CHEBI:61977"/>
        <dbReference type="EC" id="3.1.3.16"/>
    </reaction>
</comment>
<dbReference type="Gene3D" id="3.60.21.10">
    <property type="match status" value="1"/>
</dbReference>
<dbReference type="InterPro" id="IPR004843">
    <property type="entry name" value="Calcineurin-like_PHP"/>
</dbReference>
<dbReference type="AlphaFoldDB" id="A0A5K1UW83"/>
<keyword evidence="2" id="KW-0479">Metal-binding</keyword>
<evidence type="ECO:0000256" key="2">
    <source>
        <dbReference type="ARBA" id="ARBA00022723"/>
    </source>
</evidence>
<dbReference type="EC" id="3.1.3.16" evidence="8"/>
<evidence type="ECO:0000313" key="10">
    <source>
        <dbReference type="EMBL" id="GAT98931.1"/>
    </source>
</evidence>
<dbReference type="VEuPathDB" id="AmoebaDB:EHI_048970"/>
<dbReference type="InterPro" id="IPR006186">
    <property type="entry name" value="Ser/Thr-sp_prot-phosphatase"/>
</dbReference>
<dbReference type="InterPro" id="IPR050341">
    <property type="entry name" value="PP1_catalytic_subunit"/>
</dbReference>
<name>A0A5K1UW83_ENTHI</name>
<protein>
    <recommendedName>
        <fullName evidence="8">Serine/threonine-protein phosphatase</fullName>
        <ecNumber evidence="8">3.1.3.16</ecNumber>
    </recommendedName>
</protein>
<evidence type="ECO:0000256" key="4">
    <source>
        <dbReference type="ARBA" id="ARBA00022912"/>
    </source>
</evidence>
<organism evidence="10 11">
    <name type="scientific">Entamoeba histolytica</name>
    <dbReference type="NCBI Taxonomy" id="5759"/>
    <lineage>
        <taxon>Eukaryota</taxon>
        <taxon>Amoebozoa</taxon>
        <taxon>Evosea</taxon>
        <taxon>Archamoebae</taxon>
        <taxon>Mastigamoebida</taxon>
        <taxon>Entamoebidae</taxon>
        <taxon>Entamoeba</taxon>
    </lineage>
</organism>
<dbReference type="SMART" id="SM00156">
    <property type="entry name" value="PP2Ac"/>
    <property type="match status" value="1"/>
</dbReference>
<evidence type="ECO:0000256" key="7">
    <source>
        <dbReference type="ARBA" id="ARBA00048336"/>
    </source>
</evidence>
<accession>A0A5K1UW83</accession>
<evidence type="ECO:0000256" key="3">
    <source>
        <dbReference type="ARBA" id="ARBA00022801"/>
    </source>
</evidence>
<evidence type="ECO:0000313" key="11">
    <source>
        <dbReference type="Proteomes" id="UP000078387"/>
    </source>
</evidence>
<dbReference type="EMBL" id="BDEQ01000001">
    <property type="protein sequence ID" value="GAT98931.1"/>
    <property type="molecule type" value="Genomic_DNA"/>
</dbReference>